<dbReference type="Pfam" id="PF05140">
    <property type="entry name" value="ResB"/>
    <property type="match status" value="2"/>
</dbReference>
<keyword evidence="9" id="KW-1185">Reference proteome</keyword>
<dbReference type="STRING" id="1122189.SAMN02745165_03694"/>
<dbReference type="Proteomes" id="UP000184171">
    <property type="component" value="Unassembled WGS sequence"/>
</dbReference>
<dbReference type="EMBL" id="FQZT01000032">
    <property type="protein sequence ID" value="SHJ98576.1"/>
    <property type="molecule type" value="Genomic_DNA"/>
</dbReference>
<organism evidence="8 9">
    <name type="scientific">Malonomonas rubra DSM 5091</name>
    <dbReference type="NCBI Taxonomy" id="1122189"/>
    <lineage>
        <taxon>Bacteria</taxon>
        <taxon>Pseudomonadati</taxon>
        <taxon>Thermodesulfobacteriota</taxon>
        <taxon>Desulfuromonadia</taxon>
        <taxon>Desulfuromonadales</taxon>
        <taxon>Geopsychrobacteraceae</taxon>
        <taxon>Malonomonas</taxon>
    </lineage>
</organism>
<feature type="transmembrane region" description="Helical" evidence="6">
    <location>
        <begin position="168"/>
        <end position="190"/>
    </location>
</feature>
<feature type="transmembrane region" description="Helical" evidence="6">
    <location>
        <begin position="74"/>
        <end position="92"/>
    </location>
</feature>
<evidence type="ECO:0000256" key="3">
    <source>
        <dbReference type="ARBA" id="ARBA00022748"/>
    </source>
</evidence>
<dbReference type="InterPro" id="IPR023494">
    <property type="entry name" value="Cyt_c_bgen_Ccs1/CcsB/ResB"/>
</dbReference>
<gene>
    <name evidence="8" type="ORF">SAMN02745165_03694</name>
</gene>
<sequence>MSEKQTNTSLTDRIWDFFCSLKLTIIILLLLALTSVIGTLIQQNAPAEEYIREYGQANYELFVKLQFIDMYHSWWFIGLLGLFSINLICCSIKHFPRVWKFVADPQLVASPGTLKNSANRAEYAVKEDAAQVSRRLSELLKKEYGKVTETEKDGKSYLFAQKGIYSRFGAYVTHLSILIIMAGAIIGNLWGYKAYVNIVEGTSTDKVWSRSGQQPVELGFTVRCDDFDVSYYPNSRRPKDYTSDLVVLENGKEVLKKTIEVNDPLTYKGITFYQSSYGPAGNAFFKVKVTENATGKVLNLDARQGEHVKLPNGYAFAISNFTENDRQFGPAMQLSVNAPDGKPGRPFVVWKNYPQFDVKRAGIFSFELIDFQEPQYTGLQVAKDPGVEIVWLGCFLMMFGSMSAFFFSHKRVWVCLETEAGKTKIQLAANAHRNQAGFSLAFDEFKQKLDATIENKSPEKEG</sequence>
<evidence type="ECO:0000256" key="4">
    <source>
        <dbReference type="ARBA" id="ARBA00022989"/>
    </source>
</evidence>
<keyword evidence="4 6" id="KW-1133">Transmembrane helix</keyword>
<dbReference type="RefSeq" id="WP_072910190.1">
    <property type="nucleotide sequence ID" value="NZ_FQZT01000032.1"/>
</dbReference>
<evidence type="ECO:0000313" key="9">
    <source>
        <dbReference type="Proteomes" id="UP000184171"/>
    </source>
</evidence>
<dbReference type="OrthoDB" id="9770923at2"/>
<comment type="subcellular location">
    <subcellularLocation>
        <location evidence="1">Membrane</location>
        <topology evidence="1">Multi-pass membrane protein</topology>
    </subcellularLocation>
</comment>
<evidence type="ECO:0000259" key="7">
    <source>
        <dbReference type="Pfam" id="PF05140"/>
    </source>
</evidence>
<proteinExistence type="predicted"/>
<name>A0A1M6NSD8_MALRU</name>
<evidence type="ECO:0000256" key="5">
    <source>
        <dbReference type="ARBA" id="ARBA00023136"/>
    </source>
</evidence>
<dbReference type="GO" id="GO:0017004">
    <property type="term" value="P:cytochrome complex assembly"/>
    <property type="evidence" value="ECO:0007669"/>
    <property type="project" value="UniProtKB-KW"/>
</dbReference>
<dbReference type="PANTHER" id="PTHR31566:SF0">
    <property type="entry name" value="CYTOCHROME C BIOGENESIS PROTEIN CCS1, CHLOROPLASTIC"/>
    <property type="match status" value="1"/>
</dbReference>
<dbReference type="GO" id="GO:0016020">
    <property type="term" value="C:membrane"/>
    <property type="evidence" value="ECO:0007669"/>
    <property type="project" value="UniProtKB-SubCell"/>
</dbReference>
<dbReference type="AlphaFoldDB" id="A0A1M6NSD8"/>
<reference evidence="8 9" key="1">
    <citation type="submission" date="2016-11" db="EMBL/GenBank/DDBJ databases">
        <authorList>
            <person name="Jaros S."/>
            <person name="Januszkiewicz K."/>
            <person name="Wedrychowicz H."/>
        </authorList>
    </citation>
    <scope>NUCLEOTIDE SEQUENCE [LARGE SCALE GENOMIC DNA]</scope>
    <source>
        <strain evidence="8 9">DSM 5091</strain>
    </source>
</reference>
<evidence type="ECO:0000313" key="8">
    <source>
        <dbReference type="EMBL" id="SHJ98576.1"/>
    </source>
</evidence>
<keyword evidence="5 6" id="KW-0472">Membrane</keyword>
<accession>A0A1M6NSD8</accession>
<protein>
    <submittedName>
        <fullName evidence="8">Cytochrome c biogenesis protein</fullName>
    </submittedName>
</protein>
<dbReference type="PANTHER" id="PTHR31566">
    <property type="entry name" value="CYTOCHROME C BIOGENESIS PROTEIN CCS1, CHLOROPLASTIC"/>
    <property type="match status" value="1"/>
</dbReference>
<feature type="transmembrane region" description="Helical" evidence="6">
    <location>
        <begin position="21"/>
        <end position="41"/>
    </location>
</feature>
<evidence type="ECO:0000256" key="2">
    <source>
        <dbReference type="ARBA" id="ARBA00022692"/>
    </source>
</evidence>
<feature type="domain" description="ResB-like" evidence="7">
    <location>
        <begin position="21"/>
        <end position="342"/>
    </location>
</feature>
<keyword evidence="2 6" id="KW-0812">Transmembrane</keyword>
<keyword evidence="3" id="KW-0201">Cytochrome c-type biogenesis</keyword>
<evidence type="ECO:0000256" key="1">
    <source>
        <dbReference type="ARBA" id="ARBA00004141"/>
    </source>
</evidence>
<dbReference type="InterPro" id="IPR007816">
    <property type="entry name" value="ResB-like_domain"/>
</dbReference>
<evidence type="ECO:0000256" key="6">
    <source>
        <dbReference type="SAM" id="Phobius"/>
    </source>
</evidence>
<feature type="domain" description="ResB-like" evidence="7">
    <location>
        <begin position="354"/>
        <end position="443"/>
    </location>
</feature>